<dbReference type="GO" id="GO:0016226">
    <property type="term" value="P:iron-sulfur cluster assembly"/>
    <property type="evidence" value="ECO:0007669"/>
    <property type="project" value="TreeGrafter"/>
</dbReference>
<dbReference type="RefSeq" id="WP_085230460.1">
    <property type="nucleotide sequence ID" value="NZ_BSQD01000019.1"/>
</dbReference>
<evidence type="ECO:0000256" key="1">
    <source>
        <dbReference type="SAM" id="MobiDB-lite"/>
    </source>
</evidence>
<dbReference type="EMBL" id="FXAH01000021">
    <property type="protein sequence ID" value="SMF79518.1"/>
    <property type="molecule type" value="Genomic_DNA"/>
</dbReference>
<dbReference type="InterPro" id="IPR017703">
    <property type="entry name" value="YgfZ/GCV_T_CS"/>
</dbReference>
<proteinExistence type="predicted"/>
<dbReference type="Gene3D" id="2.40.30.160">
    <property type="match status" value="1"/>
</dbReference>
<dbReference type="OrthoDB" id="9796287at2"/>
<dbReference type="PANTHER" id="PTHR22602">
    <property type="entry name" value="TRANSFERASE CAF17, MITOCHONDRIAL-RELATED"/>
    <property type="match status" value="1"/>
</dbReference>
<feature type="compositionally biased region" description="Pro residues" evidence="1">
    <location>
        <begin position="7"/>
        <end position="19"/>
    </location>
</feature>
<dbReference type="PANTHER" id="PTHR22602:SF0">
    <property type="entry name" value="TRANSFERASE CAF17, MITOCHONDRIAL-RELATED"/>
    <property type="match status" value="1"/>
</dbReference>
<dbReference type="Proteomes" id="UP000192911">
    <property type="component" value="Unassembled WGS sequence"/>
</dbReference>
<keyword evidence="3" id="KW-1185">Reference proteome</keyword>
<accession>A0A1X7H476</accession>
<protein>
    <submittedName>
        <fullName evidence="2">Uncharacterized protein</fullName>
    </submittedName>
</protein>
<dbReference type="Gene3D" id="3.30.70.1630">
    <property type="match status" value="1"/>
</dbReference>
<sequence length="343" mass="36208">MNAAPAPDTPHAPTQPTPRPSGAEYESALTRGAFMMLEQFGVIEASGDDAAVFLHNQLTNDVQHLDAASVRLAGYCSAKGRLLASMLVWRAGESIRLLSDRTVVAGLQKRLAMFVLRAKAKLVDASAEVAAVGFAGDVREALSTLFDALPDGVHVHVAGPAGSLIRVPDARGRARYLWIGTRAEIAARLPALESRLARVSPAVWDWLDIQAGEPRISAPVVEQFVPQMVNFDVLGGVNFRKGCYPGQEVVARSQYRGTIKRRTALAHIGEAAEVRAGLELFHSADPGQPCGMIVNAAPAPGGGFDALVEIKLAALDAGTVHLGAADGPALAFEALPYALPAEM</sequence>
<dbReference type="STRING" id="28094.SAMN06295900_12139"/>
<dbReference type="Gene3D" id="3.30.70.1400">
    <property type="entry name" value="Aminomethyltransferase beta-barrel domains"/>
    <property type="match status" value="1"/>
</dbReference>
<feature type="region of interest" description="Disordered" evidence="1">
    <location>
        <begin position="1"/>
        <end position="24"/>
    </location>
</feature>
<dbReference type="AlphaFoldDB" id="A0A1X7H476"/>
<evidence type="ECO:0000313" key="3">
    <source>
        <dbReference type="Proteomes" id="UP000192911"/>
    </source>
</evidence>
<name>A0A1X7H476_TRICW</name>
<dbReference type="GeneID" id="95548229"/>
<dbReference type="SUPFAM" id="SSF103025">
    <property type="entry name" value="Folate-binding domain"/>
    <property type="match status" value="1"/>
</dbReference>
<evidence type="ECO:0000313" key="2">
    <source>
        <dbReference type="EMBL" id="SMF79518.1"/>
    </source>
</evidence>
<dbReference type="NCBIfam" id="TIGR03317">
    <property type="entry name" value="ygfZ_signature"/>
    <property type="match status" value="1"/>
</dbReference>
<organism evidence="2 3">
    <name type="scientific">Trinickia caryophylli</name>
    <name type="common">Paraburkholderia caryophylli</name>
    <dbReference type="NCBI Taxonomy" id="28094"/>
    <lineage>
        <taxon>Bacteria</taxon>
        <taxon>Pseudomonadati</taxon>
        <taxon>Pseudomonadota</taxon>
        <taxon>Betaproteobacteria</taxon>
        <taxon>Burkholderiales</taxon>
        <taxon>Burkholderiaceae</taxon>
        <taxon>Trinickia</taxon>
    </lineage>
</organism>
<reference evidence="3" key="1">
    <citation type="submission" date="2017-04" db="EMBL/GenBank/DDBJ databases">
        <authorList>
            <person name="Varghese N."/>
            <person name="Submissions S."/>
        </authorList>
    </citation>
    <scope>NUCLEOTIDE SEQUENCE [LARGE SCALE GENOMIC DNA]</scope>
    <source>
        <strain evidence="3">Ballard 720</strain>
    </source>
</reference>
<dbReference type="InterPro" id="IPR045179">
    <property type="entry name" value="YgfZ/GcvT"/>
</dbReference>
<gene>
    <name evidence="2" type="ORF">SAMN06295900_12139</name>
</gene>